<organism evidence="1 2">
    <name type="scientific">Microbacterium amylolyticum</name>
    <dbReference type="NCBI Taxonomy" id="936337"/>
    <lineage>
        <taxon>Bacteria</taxon>
        <taxon>Bacillati</taxon>
        <taxon>Actinomycetota</taxon>
        <taxon>Actinomycetes</taxon>
        <taxon>Micrococcales</taxon>
        <taxon>Microbacteriaceae</taxon>
        <taxon>Microbacterium</taxon>
    </lineage>
</organism>
<dbReference type="Proteomes" id="UP001519362">
    <property type="component" value="Unassembled WGS sequence"/>
</dbReference>
<protein>
    <recommendedName>
        <fullName evidence="3">Replication initiation protein</fullName>
    </recommendedName>
</protein>
<evidence type="ECO:0000313" key="1">
    <source>
        <dbReference type="EMBL" id="MBP2437252.1"/>
    </source>
</evidence>
<evidence type="ECO:0008006" key="3">
    <source>
        <dbReference type="Google" id="ProtNLM"/>
    </source>
</evidence>
<reference evidence="1 2" key="1">
    <citation type="submission" date="2021-03" db="EMBL/GenBank/DDBJ databases">
        <title>Sequencing the genomes of 1000 actinobacteria strains.</title>
        <authorList>
            <person name="Klenk H.-P."/>
        </authorList>
    </citation>
    <scope>NUCLEOTIDE SEQUENCE [LARGE SCALE GENOMIC DNA]</scope>
    <source>
        <strain evidence="1 2">DSM 24221</strain>
    </source>
</reference>
<comment type="caution">
    <text evidence="1">The sequence shown here is derived from an EMBL/GenBank/DDBJ whole genome shotgun (WGS) entry which is preliminary data.</text>
</comment>
<gene>
    <name evidence="1" type="ORF">JOF34_001838</name>
</gene>
<dbReference type="InterPro" id="IPR046828">
    <property type="entry name" value="RepSA"/>
</dbReference>
<proteinExistence type="predicted"/>
<accession>A0ABS4ZJ79</accession>
<dbReference type="EMBL" id="JAGIOL010000001">
    <property type="protein sequence ID" value="MBP2437252.1"/>
    <property type="molecule type" value="Genomic_DNA"/>
</dbReference>
<dbReference type="Pfam" id="PF20199">
    <property type="entry name" value="RepSA"/>
    <property type="match status" value="1"/>
</dbReference>
<name>A0ABS4ZJ79_9MICO</name>
<sequence length="326" mass="36303">MYDADGRPVEGYRYFFITLSAPSFGAVHRVPKPWDKVRRRCACGAAHSPEDVELRGLPVNIDAYDYNGQVRWHGGLSRLWSSSVDAMRRQEPSLEYFVVREVQARMALHAHAIVRVPAGSPSSAASLGAAARRAEAAHPATGEMMAWGQKGVQDREITARRRHEVDLPVNMSTAATRVISYVSKALNYSLKDITPGQDVAGSDPSPDRLAFVERLRAAARLHVRCKDCPDEGPVNCIRAAHRNLGYGGHTVTMSRPTENRTGWSFSQLTRKQIREERMAWAAANYPVADDDTNGEDQAWWARFANDLRAERARDAWEAKEHAQAAP</sequence>
<evidence type="ECO:0000313" key="2">
    <source>
        <dbReference type="Proteomes" id="UP001519362"/>
    </source>
</evidence>
<keyword evidence="2" id="KW-1185">Reference proteome</keyword>